<gene>
    <name evidence="9" type="ORF">ACH47X_15670</name>
</gene>
<dbReference type="InterPro" id="IPR003593">
    <property type="entry name" value="AAA+_ATPase"/>
</dbReference>
<sequence length="337" mass="37179">MGERDGPRPSSDVALDVRDLRMRYGTKDVLKGVSFAARRGEVVALLGPNGAGKTTTIEILEGFRMRSAGEVLVLGQDPAHGDEAWRARLGVVLQSWRDHSRWRVRELLGYLARFYVPYSTPEVSRPWDVEELIRVVGLAEQANAKVQTLSGGQRRRLDVAIGIVGRPELVFLDEPTAGFDPHARREFHDLVHRLADFENTTVLLTTHDLDEAEKLADRILVLDGGTVVANGSAEQLARELTTQAEVRWTSGGQRNIHAVAEGDPTGLVRRLLAGDPDVTDLEVKRASLEDTYMALVHRAEAYRPESDGAEPGPAEQDQDQQDQADPNRAEQSEGVQS</sequence>
<name>A0ABW7XLE7_9MICO</name>
<comment type="subcellular location">
    <subcellularLocation>
        <location evidence="1">Cell membrane</location>
        <topology evidence="1">Peripheral membrane protein</topology>
    </subcellularLocation>
</comment>
<dbReference type="PANTHER" id="PTHR42711">
    <property type="entry name" value="ABC TRANSPORTER ATP-BINDING PROTEIN"/>
    <property type="match status" value="1"/>
</dbReference>
<dbReference type="InterPro" id="IPR003439">
    <property type="entry name" value="ABC_transporter-like_ATP-bd"/>
</dbReference>
<keyword evidence="3" id="KW-0813">Transport</keyword>
<evidence type="ECO:0000256" key="3">
    <source>
        <dbReference type="ARBA" id="ARBA00022448"/>
    </source>
</evidence>
<dbReference type="SUPFAM" id="SSF52540">
    <property type="entry name" value="P-loop containing nucleoside triphosphate hydrolases"/>
    <property type="match status" value="1"/>
</dbReference>
<dbReference type="GO" id="GO:0005524">
    <property type="term" value="F:ATP binding"/>
    <property type="evidence" value="ECO:0007669"/>
    <property type="project" value="UniProtKB-KW"/>
</dbReference>
<dbReference type="Gene3D" id="3.40.50.300">
    <property type="entry name" value="P-loop containing nucleotide triphosphate hydrolases"/>
    <property type="match status" value="1"/>
</dbReference>
<dbReference type="Pfam" id="PF00005">
    <property type="entry name" value="ABC_tran"/>
    <property type="match status" value="1"/>
</dbReference>
<evidence type="ECO:0000256" key="6">
    <source>
        <dbReference type="ARBA" id="ARBA00023251"/>
    </source>
</evidence>
<dbReference type="CDD" id="cd03230">
    <property type="entry name" value="ABC_DR_subfamily_A"/>
    <property type="match status" value="1"/>
</dbReference>
<dbReference type="SMART" id="SM00382">
    <property type="entry name" value="AAA"/>
    <property type="match status" value="1"/>
</dbReference>
<evidence type="ECO:0000256" key="1">
    <source>
        <dbReference type="ARBA" id="ARBA00004202"/>
    </source>
</evidence>
<dbReference type="Proteomes" id="UP001611580">
    <property type="component" value="Unassembled WGS sequence"/>
</dbReference>
<evidence type="ECO:0000256" key="4">
    <source>
        <dbReference type="ARBA" id="ARBA00022741"/>
    </source>
</evidence>
<evidence type="ECO:0000256" key="5">
    <source>
        <dbReference type="ARBA" id="ARBA00022840"/>
    </source>
</evidence>
<evidence type="ECO:0000256" key="2">
    <source>
        <dbReference type="ARBA" id="ARBA00005417"/>
    </source>
</evidence>
<organism evidence="9 10">
    <name type="scientific">Promicromonospora kroppenstedtii</name>
    <dbReference type="NCBI Taxonomy" id="440482"/>
    <lineage>
        <taxon>Bacteria</taxon>
        <taxon>Bacillati</taxon>
        <taxon>Actinomycetota</taxon>
        <taxon>Actinomycetes</taxon>
        <taxon>Micrococcales</taxon>
        <taxon>Promicromonosporaceae</taxon>
        <taxon>Promicromonospora</taxon>
    </lineage>
</organism>
<dbReference type="InterPro" id="IPR017871">
    <property type="entry name" value="ABC_transporter-like_CS"/>
</dbReference>
<comment type="similarity">
    <text evidence="2">Belongs to the ABC transporter superfamily.</text>
</comment>
<dbReference type="PROSITE" id="PS50893">
    <property type="entry name" value="ABC_TRANSPORTER_2"/>
    <property type="match status" value="1"/>
</dbReference>
<keyword evidence="6" id="KW-0046">Antibiotic resistance</keyword>
<proteinExistence type="inferred from homology"/>
<keyword evidence="4" id="KW-0547">Nucleotide-binding</keyword>
<evidence type="ECO:0000256" key="7">
    <source>
        <dbReference type="SAM" id="MobiDB-lite"/>
    </source>
</evidence>
<evidence type="ECO:0000259" key="8">
    <source>
        <dbReference type="PROSITE" id="PS50893"/>
    </source>
</evidence>
<dbReference type="InterPro" id="IPR027417">
    <property type="entry name" value="P-loop_NTPase"/>
</dbReference>
<keyword evidence="10" id="KW-1185">Reference proteome</keyword>
<feature type="region of interest" description="Disordered" evidence="7">
    <location>
        <begin position="298"/>
        <end position="337"/>
    </location>
</feature>
<dbReference type="PROSITE" id="PS00211">
    <property type="entry name" value="ABC_TRANSPORTER_1"/>
    <property type="match status" value="1"/>
</dbReference>
<keyword evidence="5 9" id="KW-0067">ATP-binding</keyword>
<dbReference type="EMBL" id="JBIRYI010000009">
    <property type="protein sequence ID" value="MFI2488351.1"/>
    <property type="molecule type" value="Genomic_DNA"/>
</dbReference>
<evidence type="ECO:0000313" key="10">
    <source>
        <dbReference type="Proteomes" id="UP001611580"/>
    </source>
</evidence>
<comment type="caution">
    <text evidence="9">The sequence shown here is derived from an EMBL/GenBank/DDBJ whole genome shotgun (WGS) entry which is preliminary data.</text>
</comment>
<feature type="domain" description="ABC transporter" evidence="8">
    <location>
        <begin position="15"/>
        <end position="249"/>
    </location>
</feature>
<accession>A0ABW7XLE7</accession>
<dbReference type="PANTHER" id="PTHR42711:SF5">
    <property type="entry name" value="ABC TRANSPORTER ATP-BINDING PROTEIN NATA"/>
    <property type="match status" value="1"/>
</dbReference>
<protein>
    <submittedName>
        <fullName evidence="9">ABC transporter ATP-binding protein</fullName>
    </submittedName>
</protein>
<dbReference type="RefSeq" id="WP_397405517.1">
    <property type="nucleotide sequence ID" value="NZ_JBIRYI010000009.1"/>
</dbReference>
<evidence type="ECO:0000313" key="9">
    <source>
        <dbReference type="EMBL" id="MFI2488351.1"/>
    </source>
</evidence>
<dbReference type="InterPro" id="IPR050763">
    <property type="entry name" value="ABC_transporter_ATP-binding"/>
</dbReference>
<reference evidence="9 10" key="1">
    <citation type="submission" date="2024-10" db="EMBL/GenBank/DDBJ databases">
        <title>The Natural Products Discovery Center: Release of the First 8490 Sequenced Strains for Exploring Actinobacteria Biosynthetic Diversity.</title>
        <authorList>
            <person name="Kalkreuter E."/>
            <person name="Kautsar S.A."/>
            <person name="Yang D."/>
            <person name="Bader C.D."/>
            <person name="Teijaro C.N."/>
            <person name="Fluegel L."/>
            <person name="Davis C.M."/>
            <person name="Simpson J.R."/>
            <person name="Lauterbach L."/>
            <person name="Steele A.D."/>
            <person name="Gui C."/>
            <person name="Meng S."/>
            <person name="Li G."/>
            <person name="Viehrig K."/>
            <person name="Ye F."/>
            <person name="Su P."/>
            <person name="Kiefer A.F."/>
            <person name="Nichols A."/>
            <person name="Cepeda A.J."/>
            <person name="Yan W."/>
            <person name="Fan B."/>
            <person name="Jiang Y."/>
            <person name="Adhikari A."/>
            <person name="Zheng C.-J."/>
            <person name="Schuster L."/>
            <person name="Cowan T.M."/>
            <person name="Smanski M.J."/>
            <person name="Chevrette M.G."/>
            <person name="De Carvalho L.P.S."/>
            <person name="Shen B."/>
        </authorList>
    </citation>
    <scope>NUCLEOTIDE SEQUENCE [LARGE SCALE GENOMIC DNA]</scope>
    <source>
        <strain evidence="9 10">NPDC019481</strain>
    </source>
</reference>